<proteinExistence type="predicted"/>
<dbReference type="Pfam" id="PF03928">
    <property type="entry name" value="HbpS-like"/>
    <property type="match status" value="1"/>
</dbReference>
<comment type="caution">
    <text evidence="1">The sequence shown here is derived from an EMBL/GenBank/DDBJ whole genome shotgun (WGS) entry which is preliminary data.</text>
</comment>
<evidence type="ECO:0000313" key="1">
    <source>
        <dbReference type="EMBL" id="MBW8724855.1"/>
    </source>
</evidence>
<gene>
    <name evidence="1" type="ORF">JF625_06830</name>
</gene>
<dbReference type="InterPro" id="IPR005624">
    <property type="entry name" value="PduO/GlcC-like"/>
</dbReference>
<name>A0A952FKH3_9PROT</name>
<dbReference type="InterPro" id="IPR010371">
    <property type="entry name" value="YBR137W-like"/>
</dbReference>
<dbReference type="PANTHER" id="PTHR28255:SF1">
    <property type="entry name" value="UPF0303 PROTEIN YBR137W"/>
    <property type="match status" value="1"/>
</dbReference>
<protein>
    <submittedName>
        <fullName evidence="1">Heme-binding protein</fullName>
    </submittedName>
</protein>
<dbReference type="PANTHER" id="PTHR28255">
    <property type="match status" value="1"/>
</dbReference>
<dbReference type="Proteomes" id="UP000700706">
    <property type="component" value="Unassembled WGS sequence"/>
</dbReference>
<reference evidence="1" key="1">
    <citation type="submission" date="2020-06" db="EMBL/GenBank/DDBJ databases">
        <title>Stable isotope informed genome-resolved metagenomics uncovers potential trophic interactions in rhizosphere soil.</title>
        <authorList>
            <person name="Starr E.P."/>
            <person name="Shi S."/>
            <person name="Blazewicz S.J."/>
            <person name="Koch B.J."/>
            <person name="Probst A.J."/>
            <person name="Hungate B.A."/>
            <person name="Pett-Ridge J."/>
            <person name="Firestone M.K."/>
            <person name="Banfield J.F."/>
        </authorList>
    </citation>
    <scope>NUCLEOTIDE SEQUENCE</scope>
    <source>
        <strain evidence="1">YM_69_17</strain>
    </source>
</reference>
<accession>A0A952FKH3</accession>
<organism evidence="1 2">
    <name type="scientific">Inquilinus limosus</name>
    <dbReference type="NCBI Taxonomy" id="171674"/>
    <lineage>
        <taxon>Bacteria</taxon>
        <taxon>Pseudomonadati</taxon>
        <taxon>Pseudomonadota</taxon>
        <taxon>Alphaproteobacteria</taxon>
        <taxon>Rhodospirillales</taxon>
        <taxon>Rhodospirillaceae</taxon>
        <taxon>Inquilinus</taxon>
    </lineage>
</organism>
<dbReference type="InterPro" id="IPR038084">
    <property type="entry name" value="PduO/GlcC-like_sf"/>
</dbReference>
<dbReference type="SUPFAM" id="SSF143744">
    <property type="entry name" value="GlcG-like"/>
    <property type="match status" value="1"/>
</dbReference>
<evidence type="ECO:0000313" key="2">
    <source>
        <dbReference type="Proteomes" id="UP000700706"/>
    </source>
</evidence>
<dbReference type="Gene3D" id="3.30.450.150">
    <property type="entry name" value="Haem-degrading domain"/>
    <property type="match status" value="1"/>
</dbReference>
<dbReference type="AlphaFoldDB" id="A0A952FKH3"/>
<dbReference type="EMBL" id="JAEKLZ010000146">
    <property type="protein sequence ID" value="MBW8724855.1"/>
    <property type="molecule type" value="Genomic_DNA"/>
</dbReference>
<sequence>MTDHAARTVELEAEESRLAFDRFDFAEAWAIGRTLVEAAPAPVAIRIQVADRLLFAAALDGTTADNQVWLDLKSAAVRQFGHSTLWLHHRLKARGRTLAESPSVRTPMIDHGGGFPIRIGTQVVGFIGVSGLPHEDDHRLITGAIEQYKAGQAGTGRG</sequence>